<evidence type="ECO:0000259" key="1">
    <source>
        <dbReference type="Pfam" id="PF01408"/>
    </source>
</evidence>
<dbReference type="PANTHER" id="PTHR43818:SF7">
    <property type="entry name" value="DEHYDROGENASE"/>
    <property type="match status" value="1"/>
</dbReference>
<evidence type="ECO:0008006" key="5">
    <source>
        <dbReference type="Google" id="ProtNLM"/>
    </source>
</evidence>
<dbReference type="PANTHER" id="PTHR43818">
    <property type="entry name" value="BCDNA.GH03377"/>
    <property type="match status" value="1"/>
</dbReference>
<dbReference type="InterPro" id="IPR055170">
    <property type="entry name" value="GFO_IDH_MocA-like_dom"/>
</dbReference>
<dbReference type="Pfam" id="PF22725">
    <property type="entry name" value="GFO_IDH_MocA_C3"/>
    <property type="match status" value="1"/>
</dbReference>
<dbReference type="Gene3D" id="3.40.50.720">
    <property type="entry name" value="NAD(P)-binding Rossmann-like Domain"/>
    <property type="match status" value="1"/>
</dbReference>
<dbReference type="InterPro" id="IPR000683">
    <property type="entry name" value="Gfo/Idh/MocA-like_OxRdtase_N"/>
</dbReference>
<organism evidence="3 4">
    <name type="scientific">Fodinicola feengrottensis</name>
    <dbReference type="NCBI Taxonomy" id="435914"/>
    <lineage>
        <taxon>Bacteria</taxon>
        <taxon>Bacillati</taxon>
        <taxon>Actinomycetota</taxon>
        <taxon>Actinomycetes</taxon>
        <taxon>Mycobacteriales</taxon>
        <taxon>Fodinicola</taxon>
    </lineage>
</organism>
<keyword evidence="4" id="KW-1185">Reference proteome</keyword>
<feature type="domain" description="Gfo/Idh/MocA-like oxidoreductase N-terminal" evidence="1">
    <location>
        <begin position="3"/>
        <end position="119"/>
    </location>
</feature>
<gene>
    <name evidence="3" type="ORF">GCM10009765_67970</name>
</gene>
<dbReference type="InterPro" id="IPR050463">
    <property type="entry name" value="Gfo/Idh/MocA_oxidrdct_glycsds"/>
</dbReference>
<feature type="domain" description="GFO/IDH/MocA-like oxidoreductase" evidence="2">
    <location>
        <begin position="129"/>
        <end position="253"/>
    </location>
</feature>
<proteinExistence type="predicted"/>
<protein>
    <recommendedName>
        <fullName evidence="5">Gfo/Idh/MocA family oxidoreductase</fullName>
    </recommendedName>
</protein>
<dbReference type="Gene3D" id="3.30.360.10">
    <property type="entry name" value="Dihydrodipicolinate Reductase, domain 2"/>
    <property type="match status" value="1"/>
</dbReference>
<accession>A0ABP4URY4</accession>
<evidence type="ECO:0000313" key="4">
    <source>
        <dbReference type="Proteomes" id="UP001500618"/>
    </source>
</evidence>
<evidence type="ECO:0000313" key="3">
    <source>
        <dbReference type="EMBL" id="GAA1708866.1"/>
    </source>
</evidence>
<dbReference type="Pfam" id="PF01408">
    <property type="entry name" value="GFO_IDH_MocA"/>
    <property type="match status" value="1"/>
</dbReference>
<dbReference type="Proteomes" id="UP001500618">
    <property type="component" value="Unassembled WGS sequence"/>
</dbReference>
<dbReference type="RefSeq" id="WP_163571872.1">
    <property type="nucleotide sequence ID" value="NZ_BAAANY010000032.1"/>
</dbReference>
<comment type="caution">
    <text evidence="3">The sequence shown here is derived from an EMBL/GenBank/DDBJ whole genome shotgun (WGS) entry which is preliminary data.</text>
</comment>
<dbReference type="SUPFAM" id="SSF51735">
    <property type="entry name" value="NAD(P)-binding Rossmann-fold domains"/>
    <property type="match status" value="1"/>
</dbReference>
<dbReference type="InterPro" id="IPR036291">
    <property type="entry name" value="NAD(P)-bd_dom_sf"/>
</dbReference>
<reference evidence="4" key="1">
    <citation type="journal article" date="2019" name="Int. J. Syst. Evol. Microbiol.">
        <title>The Global Catalogue of Microorganisms (GCM) 10K type strain sequencing project: providing services to taxonomists for standard genome sequencing and annotation.</title>
        <authorList>
            <consortium name="The Broad Institute Genomics Platform"/>
            <consortium name="The Broad Institute Genome Sequencing Center for Infectious Disease"/>
            <person name="Wu L."/>
            <person name="Ma J."/>
        </authorList>
    </citation>
    <scope>NUCLEOTIDE SEQUENCE [LARGE SCALE GENOMIC DNA]</scope>
    <source>
        <strain evidence="4">JCM 14718</strain>
    </source>
</reference>
<dbReference type="EMBL" id="BAAANY010000032">
    <property type="protein sequence ID" value="GAA1708866.1"/>
    <property type="molecule type" value="Genomic_DNA"/>
</dbReference>
<evidence type="ECO:0000259" key="2">
    <source>
        <dbReference type="Pfam" id="PF22725"/>
    </source>
</evidence>
<dbReference type="SUPFAM" id="SSF55347">
    <property type="entry name" value="Glyceraldehyde-3-phosphate dehydrogenase-like, C-terminal domain"/>
    <property type="match status" value="1"/>
</dbReference>
<sequence>MAVRVALVGLGDIGLTAHLPALVRAAGVRVAALVDPDPLRRKLAGDLAPAYPDIDEVLADDDIDAVVLATPPWVTTGAIVRVATAGKFVLAEKPVATSVAAAAPLLELSPNISDHVQVGLTYRHDPAMVQLREWIADGVLGERLVVRAHIYDERLDPADPAHAERLRNTLRHGLPVLHEGSHFFDWLAYLLGGEPMRIDDAWSMRTDRRAEVPNLTGARLTYPTGHIAVVECGWLTAGLPPCEVSLLGDRGYAVLDCHTFALRLSTEDGDRVVEFPGERTQRCFDRQVERFVALVNGSRPSPSLADGLAALRTSEQVARACAEGEA</sequence>
<name>A0ABP4URY4_9ACTN</name>